<organism evidence="1 2">
    <name type="scientific">Claviceps pusilla</name>
    <dbReference type="NCBI Taxonomy" id="123648"/>
    <lineage>
        <taxon>Eukaryota</taxon>
        <taxon>Fungi</taxon>
        <taxon>Dikarya</taxon>
        <taxon>Ascomycota</taxon>
        <taxon>Pezizomycotina</taxon>
        <taxon>Sordariomycetes</taxon>
        <taxon>Hypocreomycetidae</taxon>
        <taxon>Hypocreales</taxon>
        <taxon>Clavicipitaceae</taxon>
        <taxon>Claviceps</taxon>
    </lineage>
</organism>
<reference evidence="1" key="1">
    <citation type="journal article" date="2020" name="bioRxiv">
        <title>Whole genome comparisons of ergot fungi reveals the divergence and evolution of species within the genus Claviceps are the result of varying mechanisms driving genome evolution and host range expansion.</title>
        <authorList>
            <person name="Wyka S.A."/>
            <person name="Mondo S.J."/>
            <person name="Liu M."/>
            <person name="Dettman J."/>
            <person name="Nalam V."/>
            <person name="Broders K.D."/>
        </authorList>
    </citation>
    <scope>NUCLEOTIDE SEQUENCE</scope>
    <source>
        <strain evidence="1">CCC 602</strain>
    </source>
</reference>
<protein>
    <submittedName>
        <fullName evidence="1">Uncharacterized protein</fullName>
    </submittedName>
</protein>
<dbReference type="AlphaFoldDB" id="A0A9P7NAW4"/>
<gene>
    <name evidence="1" type="ORF">E4U43_001026</name>
</gene>
<dbReference type="EMBL" id="SRPW01001317">
    <property type="protein sequence ID" value="KAG6002858.1"/>
    <property type="molecule type" value="Genomic_DNA"/>
</dbReference>
<evidence type="ECO:0000313" key="1">
    <source>
        <dbReference type="EMBL" id="KAG6002858.1"/>
    </source>
</evidence>
<evidence type="ECO:0000313" key="2">
    <source>
        <dbReference type="Proteomes" id="UP000748025"/>
    </source>
</evidence>
<proteinExistence type="predicted"/>
<sequence>MVVWTAKPRPFAVITTSPWSPRVLAIPISDMMYPMLPQSLFRDSNAINESTCIKHMLLLTKYCESHYLAETGAQVSGRVTRPDFGHCPFRHSLIKVLNNAQQWTGSGKPPPGQRRH</sequence>
<comment type="caution">
    <text evidence="1">The sequence shown here is derived from an EMBL/GenBank/DDBJ whole genome shotgun (WGS) entry which is preliminary data.</text>
</comment>
<accession>A0A9P7NAW4</accession>
<keyword evidence="2" id="KW-1185">Reference proteome</keyword>
<dbReference type="Proteomes" id="UP000748025">
    <property type="component" value="Unassembled WGS sequence"/>
</dbReference>
<name>A0A9P7NAW4_9HYPO</name>